<dbReference type="PROSITE" id="PS50089">
    <property type="entry name" value="ZF_RING_2"/>
    <property type="match status" value="1"/>
</dbReference>
<evidence type="ECO:0000259" key="20">
    <source>
        <dbReference type="PROSITE" id="PS50089"/>
    </source>
</evidence>
<proteinExistence type="inferred from homology"/>
<feature type="region of interest" description="Disordered" evidence="19">
    <location>
        <begin position="730"/>
        <end position="754"/>
    </location>
</feature>
<feature type="coiled-coil region" evidence="18">
    <location>
        <begin position="832"/>
        <end position="877"/>
    </location>
</feature>
<dbReference type="OrthoDB" id="10266039at2759"/>
<protein>
    <recommendedName>
        <fullName evidence="17">E3 ubiquitin protein ligase</fullName>
        <ecNumber evidence="17">2.3.2.27</ecNumber>
    </recommendedName>
</protein>
<comment type="pathway">
    <text evidence="3 17">Protein modification; protein ubiquitination.</text>
</comment>
<keyword evidence="14 17" id="KW-0539">Nucleus</keyword>
<feature type="coiled-coil region" evidence="18">
    <location>
        <begin position="988"/>
        <end position="1052"/>
    </location>
</feature>
<feature type="region of interest" description="Disordered" evidence="19">
    <location>
        <begin position="950"/>
        <end position="985"/>
    </location>
</feature>
<keyword evidence="12" id="KW-0560">Oxidoreductase</keyword>
<keyword evidence="11 17" id="KW-0156">Chromatin regulator</keyword>
<evidence type="ECO:0000256" key="13">
    <source>
        <dbReference type="ARBA" id="ARBA00023054"/>
    </source>
</evidence>
<dbReference type="InterPro" id="IPR001841">
    <property type="entry name" value="Znf_RING"/>
</dbReference>
<dbReference type="GO" id="GO:0005506">
    <property type="term" value="F:iron ion binding"/>
    <property type="evidence" value="ECO:0007669"/>
    <property type="project" value="InterPro"/>
</dbReference>
<comment type="caution">
    <text evidence="21">The sequence shown here is derived from an EMBL/GenBank/DDBJ whole genome shotgun (WGS) entry which is preliminary data.</text>
</comment>
<gene>
    <name evidence="21" type="ORF">Ocin01_11896</name>
</gene>
<evidence type="ECO:0000256" key="10">
    <source>
        <dbReference type="ARBA" id="ARBA00022833"/>
    </source>
</evidence>
<organism evidence="21 22">
    <name type="scientific">Orchesella cincta</name>
    <name type="common">Springtail</name>
    <name type="synonym">Podura cincta</name>
    <dbReference type="NCBI Taxonomy" id="48709"/>
    <lineage>
        <taxon>Eukaryota</taxon>
        <taxon>Metazoa</taxon>
        <taxon>Ecdysozoa</taxon>
        <taxon>Arthropoda</taxon>
        <taxon>Hexapoda</taxon>
        <taxon>Collembola</taxon>
        <taxon>Entomobryomorpha</taxon>
        <taxon>Entomobryoidea</taxon>
        <taxon>Orchesellidae</taxon>
        <taxon>Orchesellinae</taxon>
        <taxon>Orchesella</taxon>
    </lineage>
</organism>
<dbReference type="EC" id="2.3.2.27" evidence="17"/>
<keyword evidence="6 17" id="KW-0808">Transferase</keyword>
<dbReference type="GO" id="GO:0004497">
    <property type="term" value="F:monooxygenase activity"/>
    <property type="evidence" value="ECO:0007669"/>
    <property type="project" value="UniProtKB-KW"/>
</dbReference>
<comment type="similarity">
    <text evidence="4 17">Belongs to the BRE1 family.</text>
</comment>
<dbReference type="GO" id="GO:0016567">
    <property type="term" value="P:protein ubiquitination"/>
    <property type="evidence" value="ECO:0007669"/>
    <property type="project" value="UniProtKB-UniRule"/>
</dbReference>
<dbReference type="Proteomes" id="UP000094527">
    <property type="component" value="Unassembled WGS sequence"/>
</dbReference>
<dbReference type="GO" id="GO:0020037">
    <property type="term" value="F:heme binding"/>
    <property type="evidence" value="ECO:0007669"/>
    <property type="project" value="InterPro"/>
</dbReference>
<comment type="similarity">
    <text evidence="5">Belongs to the cytochrome P450 family.</text>
</comment>
<evidence type="ECO:0000256" key="18">
    <source>
        <dbReference type="SAM" id="Coils"/>
    </source>
</evidence>
<feature type="compositionally biased region" description="Low complexity" evidence="19">
    <location>
        <begin position="970"/>
        <end position="982"/>
    </location>
</feature>
<evidence type="ECO:0000256" key="9">
    <source>
        <dbReference type="ARBA" id="ARBA00022786"/>
    </source>
</evidence>
<keyword evidence="13 17" id="KW-0175">Coiled coil</keyword>
<evidence type="ECO:0000256" key="8">
    <source>
        <dbReference type="ARBA" id="ARBA00022771"/>
    </source>
</evidence>
<dbReference type="InterPro" id="IPR036396">
    <property type="entry name" value="Cyt_P450_sf"/>
</dbReference>
<dbReference type="InterPro" id="IPR018957">
    <property type="entry name" value="Znf_C3HC4_RING-type"/>
</dbReference>
<dbReference type="SUPFAM" id="SSF57850">
    <property type="entry name" value="RING/U-box"/>
    <property type="match status" value="1"/>
</dbReference>
<dbReference type="PRINTS" id="PR00385">
    <property type="entry name" value="P450"/>
</dbReference>
<dbReference type="InterPro" id="IPR002401">
    <property type="entry name" value="Cyt_P450_E_grp-I"/>
</dbReference>
<evidence type="ECO:0000313" key="22">
    <source>
        <dbReference type="Proteomes" id="UP000094527"/>
    </source>
</evidence>
<feature type="region of interest" description="Disordered" evidence="19">
    <location>
        <begin position="450"/>
        <end position="476"/>
    </location>
</feature>
<evidence type="ECO:0000256" key="16">
    <source>
        <dbReference type="PROSITE-ProRule" id="PRU00175"/>
    </source>
</evidence>
<feature type="binding site" description="axial binding residue" evidence="15">
    <location>
        <position position="395"/>
    </location>
    <ligand>
        <name>heme</name>
        <dbReference type="ChEBI" id="CHEBI:30413"/>
    </ligand>
    <ligandPart>
        <name>Fe</name>
        <dbReference type="ChEBI" id="CHEBI:18248"/>
    </ligandPart>
</feature>
<sequence length="1347" mass="156559">MRWGGIFRVWYFNKPWVMVASADDCQKLYSSARNLNEKSDEVDITKLSVGDGLYARAGSLYHERRKLLNPGYGISLIRKSIPNINQHSAMLVKTYLKFAESGENVNTYPIMTKAAIRLVWDSLFGKKIADDAPDVSNYINAMFTSSYYHTNRVFKPWLRPDFIFNMTAGSKLAWMGFISSMISPKGRIYWEKKKTFSRRSVEDVSKSSEESENVKGDDWECYLDYLLEQQEKGLLQEKDVLCEFSVFTIGGYETTSIALTNALYLLATYPEHQKKIVEELDSIFGEGFDPSTFQVTMNQVKEMKHLDLCLKEVLRLYPPLSMSPKRTTEDIQLDDGRVIPAGVQLFVFMYWIHRDPKYFPDPEAFIPERFSKESDFYREKATYSYIPFSVLPRSCIGQSYAMVSLKIFLAYLLKAYEWTAVTPRDQLKMSFQYSSHPKNSILKLKPRIMSEGSKRPHSDGDSGNTSNGGPCPSPPPWKKMLLEPISIGRISSLEEMNCKVLKVQHEQIRQRLQQRQKLEEELNKRIEQLENQLRNQTCLSNGINRHWSQLNEDLGILLRKFHTGMDQVDEVVEGGGFSLVSSVAQLTMDHPEELDTILEQQRVKASIFSVVKMLEAFENLRKRREEVTAMLNSGEVGTNALESAVWEANIELESENQRLHALNTHLHQQYQVASLKTKELEQKLIVEEGTKVELHNRIEDLNTEMFKLVCHNEKLVAEVQNLNENYKRLQQQSVSDESKISSQGSSQSRKDRVLSLSQEEEVELLRRENESFQELADKRLSELEDLHRERQEERKELDKLRQEIRYLPERVIVESVEYKCLQSKFSVVYNDNLQLRSVLEEMKQRMTAIKNDHMKRIEQLEIEEETLQNLYKSERLQMAETQSQLEREHEMLRIEFKQSIETSDQPAKVTREMRVLITSLQHLNEQLKAEVQKYRRKYREVYEEVSKLKRRRSETATALEQNGGDGEVPSTSCFGSTSSSSTVVAAPKTSESDVVKELQSKVKRCENEKREMKTLLDMYKGASKEHREKVELMSAERKLREELEELKRLVGTPEKSTKMEERSKEALYHGDSGKRIKCLEEQVHALQRQVTLQKQEEAALLNDMETTGQAFEEMQEQNARLIQELRNKDDANFKLMEEKIKASHIQAARIKEKQLLDELTQSLQKKNEALGEVIKQMEEKEKVLLQTLASREKESLLKSQAVDVFKAKAVEELQKSTDLKLLYEKAESHLNEMRQTVSEKTSLLEMETHKARRLEEEVALMRGKVERLNKLEKTCNADEVYKEEIRIYKDALTCPSCKVNRKDAVLTKCFHVFCHNCIKTRYDTRQRKCPKCNAPFGHNDYHHLYLT</sequence>
<dbReference type="InterPro" id="IPR013956">
    <property type="entry name" value="E3_ubiquit_lig_Bre1"/>
</dbReference>
<evidence type="ECO:0000256" key="19">
    <source>
        <dbReference type="SAM" id="MobiDB-lite"/>
    </source>
</evidence>
<evidence type="ECO:0000256" key="14">
    <source>
        <dbReference type="ARBA" id="ARBA00023242"/>
    </source>
</evidence>
<evidence type="ECO:0000256" key="4">
    <source>
        <dbReference type="ARBA" id="ARBA00005555"/>
    </source>
</evidence>
<feature type="coiled-coil region" evidence="18">
    <location>
        <begin position="1076"/>
        <end position="1131"/>
    </location>
</feature>
<dbReference type="PROSITE" id="PS00518">
    <property type="entry name" value="ZF_RING_1"/>
    <property type="match status" value="1"/>
</dbReference>
<dbReference type="Pfam" id="PF26052">
    <property type="entry name" value="BRE1B"/>
    <property type="match status" value="1"/>
</dbReference>
<feature type="domain" description="RING-type" evidence="20">
    <location>
        <begin position="1294"/>
        <end position="1333"/>
    </location>
</feature>
<evidence type="ECO:0000256" key="6">
    <source>
        <dbReference type="ARBA" id="ARBA00022679"/>
    </source>
</evidence>
<dbReference type="InterPro" id="IPR017907">
    <property type="entry name" value="Znf_RING_CS"/>
</dbReference>
<comment type="cofactor">
    <cofactor evidence="15">
        <name>heme</name>
        <dbReference type="ChEBI" id="CHEBI:30413"/>
    </cofactor>
</comment>
<dbReference type="InterPro" id="IPR058642">
    <property type="entry name" value="BRE1A/B-like_dom"/>
</dbReference>
<dbReference type="GO" id="GO:0008270">
    <property type="term" value="F:zinc ion binding"/>
    <property type="evidence" value="ECO:0007669"/>
    <property type="project" value="UniProtKB-KW"/>
</dbReference>
<keyword evidence="9 17" id="KW-0833">Ubl conjugation pathway</keyword>
<dbReference type="GO" id="GO:0033503">
    <property type="term" value="C:HULC complex"/>
    <property type="evidence" value="ECO:0007669"/>
    <property type="project" value="TreeGrafter"/>
</dbReference>
<dbReference type="GO" id="GO:0016705">
    <property type="term" value="F:oxidoreductase activity, acting on paired donors, with incorporation or reduction of molecular oxygen"/>
    <property type="evidence" value="ECO:0007669"/>
    <property type="project" value="InterPro"/>
</dbReference>
<keyword evidence="12" id="KW-0503">Monooxygenase</keyword>
<dbReference type="Pfam" id="PF00067">
    <property type="entry name" value="p450"/>
    <property type="match status" value="1"/>
</dbReference>
<evidence type="ECO:0000256" key="11">
    <source>
        <dbReference type="ARBA" id="ARBA00022853"/>
    </source>
</evidence>
<dbReference type="SUPFAM" id="SSF48264">
    <property type="entry name" value="Cytochrome P450"/>
    <property type="match status" value="1"/>
</dbReference>
<keyword evidence="10 17" id="KW-0862">Zinc</keyword>
<keyword evidence="7 15" id="KW-0479">Metal-binding</keyword>
<evidence type="ECO:0000256" key="12">
    <source>
        <dbReference type="ARBA" id="ARBA00023033"/>
    </source>
</evidence>
<dbReference type="STRING" id="48709.A0A1D2MNY5"/>
<dbReference type="PRINTS" id="PR00463">
    <property type="entry name" value="EP450I"/>
</dbReference>
<evidence type="ECO:0000256" key="7">
    <source>
        <dbReference type="ARBA" id="ARBA00022723"/>
    </source>
</evidence>
<keyword evidence="15" id="KW-0349">Heme</keyword>
<accession>A0A1D2MNY5</accession>
<name>A0A1D2MNY5_ORCCI</name>
<feature type="coiled-coil region" evidence="18">
    <location>
        <begin position="501"/>
        <end position="539"/>
    </location>
</feature>
<dbReference type="EMBL" id="LJIJ01000750">
    <property type="protein sequence ID" value="ODM94789.1"/>
    <property type="molecule type" value="Genomic_DNA"/>
</dbReference>
<evidence type="ECO:0000313" key="21">
    <source>
        <dbReference type="EMBL" id="ODM94789.1"/>
    </source>
</evidence>
<keyword evidence="22" id="KW-1185">Reference proteome</keyword>
<dbReference type="PANTHER" id="PTHR23163">
    <property type="entry name" value="RING FINGER PROTEIN-RELATED"/>
    <property type="match status" value="1"/>
</dbReference>
<dbReference type="InterPro" id="IPR001128">
    <property type="entry name" value="Cyt_P450"/>
</dbReference>
<dbReference type="Gene3D" id="1.10.630.10">
    <property type="entry name" value="Cytochrome P450"/>
    <property type="match status" value="1"/>
</dbReference>
<evidence type="ECO:0000256" key="15">
    <source>
        <dbReference type="PIRSR" id="PIRSR602401-1"/>
    </source>
</evidence>
<dbReference type="GO" id="GO:0061630">
    <property type="term" value="F:ubiquitin protein ligase activity"/>
    <property type="evidence" value="ECO:0007669"/>
    <property type="project" value="UniProtKB-EC"/>
</dbReference>
<dbReference type="UniPathway" id="UPA00143"/>
<dbReference type="Gene3D" id="3.30.40.10">
    <property type="entry name" value="Zinc/RING finger domain, C3HC4 (zinc finger)"/>
    <property type="match status" value="1"/>
</dbReference>
<dbReference type="PANTHER" id="PTHR23163:SF0">
    <property type="entry name" value="E3 UBIQUITIN-PROTEIN LIGASE BRE1"/>
    <property type="match status" value="1"/>
</dbReference>
<evidence type="ECO:0000256" key="2">
    <source>
        <dbReference type="ARBA" id="ARBA00004123"/>
    </source>
</evidence>
<dbReference type="GO" id="GO:0005634">
    <property type="term" value="C:nucleus"/>
    <property type="evidence" value="ECO:0007669"/>
    <property type="project" value="UniProtKB-SubCell"/>
</dbReference>
<comment type="subcellular location">
    <subcellularLocation>
        <location evidence="2 17">Nucleus</location>
    </subcellularLocation>
</comment>
<dbReference type="GO" id="GO:0006325">
    <property type="term" value="P:chromatin organization"/>
    <property type="evidence" value="ECO:0007669"/>
    <property type="project" value="UniProtKB-KW"/>
</dbReference>
<evidence type="ECO:0000256" key="3">
    <source>
        <dbReference type="ARBA" id="ARBA00004906"/>
    </source>
</evidence>
<evidence type="ECO:0000256" key="17">
    <source>
        <dbReference type="RuleBase" id="RU365038"/>
    </source>
</evidence>
<evidence type="ECO:0000256" key="5">
    <source>
        <dbReference type="ARBA" id="ARBA00010617"/>
    </source>
</evidence>
<keyword evidence="8 16" id="KW-0863">Zinc-finger</keyword>
<feature type="coiled-coil region" evidence="18">
    <location>
        <begin position="1244"/>
        <end position="1271"/>
    </location>
</feature>
<dbReference type="SMART" id="SM00184">
    <property type="entry name" value="RING"/>
    <property type="match status" value="1"/>
</dbReference>
<comment type="catalytic activity">
    <reaction evidence="1 17">
        <text>S-ubiquitinyl-[E2 ubiquitin-conjugating enzyme]-L-cysteine + [acceptor protein]-L-lysine = [E2 ubiquitin-conjugating enzyme]-L-cysteine + N(6)-ubiquitinyl-[acceptor protein]-L-lysine.</text>
        <dbReference type="EC" id="2.3.2.27"/>
    </reaction>
</comment>
<keyword evidence="15" id="KW-0408">Iron</keyword>
<dbReference type="Pfam" id="PF00097">
    <property type="entry name" value="zf-C3HC4"/>
    <property type="match status" value="1"/>
</dbReference>
<reference evidence="21 22" key="1">
    <citation type="journal article" date="2016" name="Genome Biol. Evol.">
        <title>Gene Family Evolution Reflects Adaptation to Soil Environmental Stressors in the Genome of the Collembolan Orchesella cincta.</title>
        <authorList>
            <person name="Faddeeva-Vakhrusheva A."/>
            <person name="Derks M.F."/>
            <person name="Anvar S.Y."/>
            <person name="Agamennone V."/>
            <person name="Suring W."/>
            <person name="Smit S."/>
            <person name="van Straalen N.M."/>
            <person name="Roelofs D."/>
        </authorList>
    </citation>
    <scope>NUCLEOTIDE SEQUENCE [LARGE SCALE GENOMIC DNA]</scope>
    <source>
        <tissue evidence="21">Mixed pool</tissue>
    </source>
</reference>
<evidence type="ECO:0000256" key="1">
    <source>
        <dbReference type="ARBA" id="ARBA00000900"/>
    </source>
</evidence>
<dbReference type="InterPro" id="IPR013083">
    <property type="entry name" value="Znf_RING/FYVE/PHD"/>
</dbReference>
<feature type="coiled-coil region" evidence="18">
    <location>
        <begin position="1156"/>
        <end position="1194"/>
    </location>
</feature>